<feature type="transmembrane region" description="Helical" evidence="6">
    <location>
        <begin position="99"/>
        <end position="117"/>
    </location>
</feature>
<organism evidence="7">
    <name type="scientific">marine metagenome</name>
    <dbReference type="NCBI Taxonomy" id="408172"/>
    <lineage>
        <taxon>unclassified sequences</taxon>
        <taxon>metagenomes</taxon>
        <taxon>ecological metagenomes</taxon>
    </lineage>
</organism>
<feature type="transmembrane region" description="Helical" evidence="6">
    <location>
        <begin position="53"/>
        <end position="79"/>
    </location>
</feature>
<evidence type="ECO:0000256" key="6">
    <source>
        <dbReference type="SAM" id="Phobius"/>
    </source>
</evidence>
<dbReference type="PANTHER" id="PTHR33529:SF6">
    <property type="entry name" value="YJGP_YJGQ FAMILY PERMEASE"/>
    <property type="match status" value="1"/>
</dbReference>
<dbReference type="AlphaFoldDB" id="A0A381P1A7"/>
<evidence type="ECO:0000256" key="1">
    <source>
        <dbReference type="ARBA" id="ARBA00004651"/>
    </source>
</evidence>
<feature type="transmembrane region" description="Helical" evidence="6">
    <location>
        <begin position="281"/>
        <end position="299"/>
    </location>
</feature>
<dbReference type="InterPro" id="IPR005495">
    <property type="entry name" value="LptG/LptF_permease"/>
</dbReference>
<feature type="transmembrane region" description="Helical" evidence="6">
    <location>
        <begin position="12"/>
        <end position="33"/>
    </location>
</feature>
<evidence type="ECO:0000313" key="7">
    <source>
        <dbReference type="EMBL" id="SUZ60307.1"/>
    </source>
</evidence>
<evidence type="ECO:0000256" key="5">
    <source>
        <dbReference type="ARBA" id="ARBA00023136"/>
    </source>
</evidence>
<reference evidence="7" key="1">
    <citation type="submission" date="2018-05" db="EMBL/GenBank/DDBJ databases">
        <authorList>
            <person name="Lanie J.A."/>
            <person name="Ng W.-L."/>
            <person name="Kazmierczak K.M."/>
            <person name="Andrzejewski T.M."/>
            <person name="Davidsen T.M."/>
            <person name="Wayne K.J."/>
            <person name="Tettelin H."/>
            <person name="Glass J.I."/>
            <person name="Rusch D."/>
            <person name="Podicherti R."/>
            <person name="Tsui H.-C.T."/>
            <person name="Winkler M.E."/>
        </authorList>
    </citation>
    <scope>NUCLEOTIDE SEQUENCE</scope>
</reference>
<comment type="subcellular location">
    <subcellularLocation>
        <location evidence="1">Cell membrane</location>
        <topology evidence="1">Multi-pass membrane protein</topology>
    </subcellularLocation>
</comment>
<feature type="transmembrane region" description="Helical" evidence="6">
    <location>
        <begin position="306"/>
        <end position="324"/>
    </location>
</feature>
<dbReference type="EMBL" id="UINC01000734">
    <property type="protein sequence ID" value="SUZ60307.1"/>
    <property type="molecule type" value="Genomic_DNA"/>
</dbReference>
<evidence type="ECO:0000256" key="2">
    <source>
        <dbReference type="ARBA" id="ARBA00022475"/>
    </source>
</evidence>
<sequence length="362" mass="41856">MRQIDKYMERQFLIILGISILGFITVFLIVDLIENLDRFMDNRVPGNIVAKYYLFSIPWFISIALPMSMLISTVFSVGLLVKRNEWTAMKSSGISLYRLAWPLLLTGALMSVLSFVLDNQLVSWGNENRFEIDRDHIKRRSRHKLKNTLKDIFIQKNITTHIGLEKYEIKKMSGNILTWVDLGTGVLKKRIDAKKILWESDSTKWKIMDYSIRSFIDGVENHVIFSDSDTLLELQFTPEDINRQARSPDELDYFELTDRIRQLKDNGVKTVRWEVTRYMKVSFAFTNLIVVLFGIPLVVFRERSNLSFGAGMSVFVIFSYYAFIKFGQSLGFKGQVTPLASAWIGNVVFMIGGIILLLRARK</sequence>
<keyword evidence="3 6" id="KW-0812">Transmembrane</keyword>
<dbReference type="GO" id="GO:0043190">
    <property type="term" value="C:ATP-binding cassette (ABC) transporter complex"/>
    <property type="evidence" value="ECO:0007669"/>
    <property type="project" value="TreeGrafter"/>
</dbReference>
<protein>
    <recommendedName>
        <fullName evidence="8">YjgP/YjgQ family permease</fullName>
    </recommendedName>
</protein>
<evidence type="ECO:0008006" key="8">
    <source>
        <dbReference type="Google" id="ProtNLM"/>
    </source>
</evidence>
<keyword evidence="4 6" id="KW-1133">Transmembrane helix</keyword>
<dbReference type="PANTHER" id="PTHR33529">
    <property type="entry name" value="SLR0882 PROTEIN-RELATED"/>
    <property type="match status" value="1"/>
</dbReference>
<dbReference type="GO" id="GO:0015920">
    <property type="term" value="P:lipopolysaccharide transport"/>
    <property type="evidence" value="ECO:0007669"/>
    <property type="project" value="TreeGrafter"/>
</dbReference>
<dbReference type="Pfam" id="PF03739">
    <property type="entry name" value="LptF_LptG"/>
    <property type="match status" value="1"/>
</dbReference>
<evidence type="ECO:0000256" key="4">
    <source>
        <dbReference type="ARBA" id="ARBA00022989"/>
    </source>
</evidence>
<proteinExistence type="predicted"/>
<accession>A0A381P1A7</accession>
<keyword evidence="2" id="KW-1003">Cell membrane</keyword>
<name>A0A381P1A7_9ZZZZ</name>
<feature type="transmembrane region" description="Helical" evidence="6">
    <location>
        <begin position="336"/>
        <end position="358"/>
    </location>
</feature>
<keyword evidence="5 6" id="KW-0472">Membrane</keyword>
<evidence type="ECO:0000256" key="3">
    <source>
        <dbReference type="ARBA" id="ARBA00022692"/>
    </source>
</evidence>
<gene>
    <name evidence="7" type="ORF">METZ01_LOCUS13161</name>
</gene>